<feature type="compositionally biased region" description="Polar residues" evidence="1">
    <location>
        <begin position="159"/>
        <end position="173"/>
    </location>
</feature>
<organism evidence="2 3">
    <name type="scientific">Fusarium duplospermum</name>
    <dbReference type="NCBI Taxonomy" id="1325734"/>
    <lineage>
        <taxon>Eukaryota</taxon>
        <taxon>Fungi</taxon>
        <taxon>Dikarya</taxon>
        <taxon>Ascomycota</taxon>
        <taxon>Pezizomycotina</taxon>
        <taxon>Sordariomycetes</taxon>
        <taxon>Hypocreomycetidae</taxon>
        <taxon>Hypocreales</taxon>
        <taxon>Nectriaceae</taxon>
        <taxon>Fusarium</taxon>
        <taxon>Fusarium solani species complex</taxon>
    </lineage>
</organism>
<evidence type="ECO:0000313" key="3">
    <source>
        <dbReference type="Proteomes" id="UP000288168"/>
    </source>
</evidence>
<feature type="compositionally biased region" description="Acidic residues" evidence="1">
    <location>
        <begin position="127"/>
        <end position="141"/>
    </location>
</feature>
<proteinExistence type="predicted"/>
<feature type="compositionally biased region" description="Basic and acidic residues" evidence="1">
    <location>
        <begin position="116"/>
        <end position="125"/>
    </location>
</feature>
<evidence type="ECO:0000313" key="2">
    <source>
        <dbReference type="EMBL" id="RSL44679.1"/>
    </source>
</evidence>
<dbReference type="Proteomes" id="UP000288168">
    <property type="component" value="Unassembled WGS sequence"/>
</dbReference>
<dbReference type="AlphaFoldDB" id="A0A428NVA1"/>
<comment type="caution">
    <text evidence="2">The sequence shown here is derived from an EMBL/GenBank/DDBJ whole genome shotgun (WGS) entry which is preliminary data.</text>
</comment>
<name>A0A428NVA1_9HYPO</name>
<dbReference type="EMBL" id="NKCI01000284">
    <property type="protein sequence ID" value="RSL44679.1"/>
    <property type="molecule type" value="Genomic_DNA"/>
</dbReference>
<feature type="region of interest" description="Disordered" evidence="1">
    <location>
        <begin position="39"/>
        <end position="182"/>
    </location>
</feature>
<keyword evidence="3" id="KW-1185">Reference proteome</keyword>
<sequence>MPTTASSMPYQALVPETYKIRKSKQEQITHKICKEVWDWVKASDQAKGTSTVSTRSRKTLRNDSPEASGNDRNGGMIRTEDPPITRPQLESFQKRKRRANVSAINEGRPIKQSRKTNTDEMHPGPDPELDAGLDLDPDPNLDADAGLDPSLDPNPGPGTANTSGTRTSIGESSNAKDDKAMEESIFASEQLILDSKTISMN</sequence>
<accession>A0A428NVA1</accession>
<reference evidence="2 3" key="1">
    <citation type="submission" date="2017-06" db="EMBL/GenBank/DDBJ databases">
        <title>Comparative genomic analysis of Ambrosia Fusariam Clade fungi.</title>
        <authorList>
            <person name="Stajich J.E."/>
            <person name="Carrillo J."/>
            <person name="Kijimoto T."/>
            <person name="Eskalen A."/>
            <person name="O'Donnell K."/>
            <person name="Kasson M."/>
        </authorList>
    </citation>
    <scope>NUCLEOTIDE SEQUENCE [LARGE SCALE GENOMIC DNA]</scope>
    <source>
        <strain evidence="2 3">NRRL62584</strain>
    </source>
</reference>
<gene>
    <name evidence="2" type="ORF">CEP54_014580</name>
</gene>
<evidence type="ECO:0000256" key="1">
    <source>
        <dbReference type="SAM" id="MobiDB-lite"/>
    </source>
</evidence>
<protein>
    <submittedName>
        <fullName evidence="2">Uncharacterized protein</fullName>
    </submittedName>
</protein>